<sequence length="262" mass="29950">MKTSFLSIISWVVVLSSCTTAYKSTQTPDDLYYSPTTGNAMVAETRSENRYQEFQNYNDDRYLSMKARNYYLWAPLDDYSYWNDSRYDFPIYNNWAYMSNWSPYYNPYWNMWSPYYTTGFGMMPFYGYGYGYGLGYGWNSWYNPASVLIGYKSPSIISRSTSGSYLSAYLNRNYSNNNYQRQLKSDNIYAPGNNFGSLVRRVFSSSPSTNGNLPSNNNSWYRPARTFNTNGNTFTPSSNAGGRSGGFNSVGSSASGSRGPRN</sequence>
<feature type="region of interest" description="Disordered" evidence="1">
    <location>
        <begin position="206"/>
        <end position="262"/>
    </location>
</feature>
<dbReference type="PROSITE" id="PS51257">
    <property type="entry name" value="PROKAR_LIPOPROTEIN"/>
    <property type="match status" value="1"/>
</dbReference>
<keyword evidence="4" id="KW-1185">Reference proteome</keyword>
<evidence type="ECO:0000256" key="2">
    <source>
        <dbReference type="SAM" id="SignalP"/>
    </source>
</evidence>
<feature type="signal peptide" evidence="2">
    <location>
        <begin position="1"/>
        <end position="21"/>
    </location>
</feature>
<dbReference type="Proteomes" id="UP000249720">
    <property type="component" value="Unassembled WGS sequence"/>
</dbReference>
<evidence type="ECO:0000256" key="1">
    <source>
        <dbReference type="SAM" id="MobiDB-lite"/>
    </source>
</evidence>
<organism evidence="3 4">
    <name type="scientific">Hydrotalea sandarakina</name>
    <dbReference type="NCBI Taxonomy" id="1004304"/>
    <lineage>
        <taxon>Bacteria</taxon>
        <taxon>Pseudomonadati</taxon>
        <taxon>Bacteroidota</taxon>
        <taxon>Chitinophagia</taxon>
        <taxon>Chitinophagales</taxon>
        <taxon>Chitinophagaceae</taxon>
        <taxon>Hydrotalea</taxon>
    </lineage>
</organism>
<dbReference type="EMBL" id="QKZV01000012">
    <property type="protein sequence ID" value="PZX59980.1"/>
    <property type="molecule type" value="Genomic_DNA"/>
</dbReference>
<keyword evidence="2" id="KW-0732">Signal</keyword>
<dbReference type="OrthoDB" id="681112at2"/>
<feature type="chain" id="PRO_5016034625" description="YXWGXW repeat-containing protein" evidence="2">
    <location>
        <begin position="22"/>
        <end position="262"/>
    </location>
</feature>
<evidence type="ECO:0000313" key="3">
    <source>
        <dbReference type="EMBL" id="PZX59980.1"/>
    </source>
</evidence>
<comment type="caution">
    <text evidence="3">The sequence shown here is derived from an EMBL/GenBank/DDBJ whole genome shotgun (WGS) entry which is preliminary data.</text>
</comment>
<feature type="compositionally biased region" description="Polar residues" evidence="1">
    <location>
        <begin position="206"/>
        <end position="256"/>
    </location>
</feature>
<name>A0A2W7RND3_9BACT</name>
<proteinExistence type="predicted"/>
<protein>
    <recommendedName>
        <fullName evidence="5">YXWGXW repeat-containing protein</fullName>
    </recommendedName>
</protein>
<gene>
    <name evidence="3" type="ORF">LX80_02698</name>
</gene>
<reference evidence="3 4" key="1">
    <citation type="submission" date="2018-06" db="EMBL/GenBank/DDBJ databases">
        <title>Genomic Encyclopedia of Archaeal and Bacterial Type Strains, Phase II (KMG-II): from individual species to whole genera.</title>
        <authorList>
            <person name="Goeker M."/>
        </authorList>
    </citation>
    <scope>NUCLEOTIDE SEQUENCE [LARGE SCALE GENOMIC DNA]</scope>
    <source>
        <strain evidence="3 4">DSM 23241</strain>
    </source>
</reference>
<dbReference type="RefSeq" id="WP_146250536.1">
    <property type="nucleotide sequence ID" value="NZ_QKZV01000012.1"/>
</dbReference>
<dbReference type="AlphaFoldDB" id="A0A2W7RND3"/>
<accession>A0A2W7RND3</accession>
<evidence type="ECO:0000313" key="4">
    <source>
        <dbReference type="Proteomes" id="UP000249720"/>
    </source>
</evidence>
<evidence type="ECO:0008006" key="5">
    <source>
        <dbReference type="Google" id="ProtNLM"/>
    </source>
</evidence>